<dbReference type="Pfam" id="PF12833">
    <property type="entry name" value="HTH_18"/>
    <property type="match status" value="1"/>
</dbReference>
<protein>
    <recommendedName>
        <fullName evidence="4">HTH araC/xylS-type domain-containing protein</fullName>
    </recommendedName>
</protein>
<gene>
    <name evidence="5" type="ORF">Prum_080200</name>
</gene>
<evidence type="ECO:0000256" key="1">
    <source>
        <dbReference type="ARBA" id="ARBA00023015"/>
    </source>
</evidence>
<dbReference type="EMBL" id="BLPG01000001">
    <property type="protein sequence ID" value="GFJ94378.1"/>
    <property type="molecule type" value="Genomic_DNA"/>
</dbReference>
<dbReference type="InterPro" id="IPR050204">
    <property type="entry name" value="AraC_XylS_family_regulators"/>
</dbReference>
<dbReference type="GO" id="GO:0003700">
    <property type="term" value="F:DNA-binding transcription factor activity"/>
    <property type="evidence" value="ECO:0007669"/>
    <property type="project" value="InterPro"/>
</dbReference>
<keyword evidence="2" id="KW-0238">DNA-binding</keyword>
<evidence type="ECO:0000256" key="3">
    <source>
        <dbReference type="ARBA" id="ARBA00023163"/>
    </source>
</evidence>
<dbReference type="PANTHER" id="PTHR46796:SF12">
    <property type="entry name" value="HTH-TYPE DNA-BINDING TRANSCRIPTIONAL ACTIVATOR EUTR"/>
    <property type="match status" value="1"/>
</dbReference>
<dbReference type="PROSITE" id="PS00041">
    <property type="entry name" value="HTH_ARAC_FAMILY_1"/>
    <property type="match status" value="1"/>
</dbReference>
<dbReference type="SMART" id="SM00342">
    <property type="entry name" value="HTH_ARAC"/>
    <property type="match status" value="1"/>
</dbReference>
<evidence type="ECO:0000256" key="2">
    <source>
        <dbReference type="ARBA" id="ARBA00023125"/>
    </source>
</evidence>
<evidence type="ECO:0000259" key="4">
    <source>
        <dbReference type="PROSITE" id="PS01124"/>
    </source>
</evidence>
<dbReference type="InterPro" id="IPR018062">
    <property type="entry name" value="HTH_AraC-typ_CS"/>
</dbReference>
<dbReference type="AlphaFoldDB" id="A0A6V8LHI1"/>
<dbReference type="Gene3D" id="1.10.10.60">
    <property type="entry name" value="Homeodomain-like"/>
    <property type="match status" value="1"/>
</dbReference>
<sequence length="187" mass="20167">MSYTTHGLARHTPGMPASIDVTTGAGRSVARLLCLVCAELRDQDSLIHEPVMASRIWQGVLTGLLLAADHPYRGTAAAPSRPRHVKRALDAMEADPARPFTAHDLARIAGVSVRALQEGFHRHVGVPPMTYLRRLRLAGAHADLCRAAPGEVTVAAVAHRWGFAHLGRFAAEYRREYGVSPVTTLAG</sequence>
<comment type="caution">
    <text evidence="5">The sequence shown here is derived from an EMBL/GenBank/DDBJ whole genome shotgun (WGS) entry which is preliminary data.</text>
</comment>
<dbReference type="GO" id="GO:0043565">
    <property type="term" value="F:sequence-specific DNA binding"/>
    <property type="evidence" value="ECO:0007669"/>
    <property type="project" value="InterPro"/>
</dbReference>
<dbReference type="SUPFAM" id="SSF46689">
    <property type="entry name" value="Homeodomain-like"/>
    <property type="match status" value="1"/>
</dbReference>
<keyword evidence="6" id="KW-1185">Reference proteome</keyword>
<keyword evidence="1" id="KW-0805">Transcription regulation</keyword>
<reference evidence="5 6" key="2">
    <citation type="submission" date="2020-03" db="EMBL/GenBank/DDBJ databases">
        <authorList>
            <person name="Ichikawa N."/>
            <person name="Kimura A."/>
            <person name="Kitahashi Y."/>
            <person name="Uohara A."/>
        </authorList>
    </citation>
    <scope>NUCLEOTIDE SEQUENCE [LARGE SCALE GENOMIC DNA]</scope>
    <source>
        <strain evidence="5 6">NBRC 108638</strain>
    </source>
</reference>
<dbReference type="Proteomes" id="UP000482960">
    <property type="component" value="Unassembled WGS sequence"/>
</dbReference>
<reference evidence="5 6" key="1">
    <citation type="submission" date="2020-03" db="EMBL/GenBank/DDBJ databases">
        <title>Whole genome shotgun sequence of Phytohabitans rumicis NBRC 108638.</title>
        <authorList>
            <person name="Komaki H."/>
            <person name="Tamura T."/>
        </authorList>
    </citation>
    <scope>NUCLEOTIDE SEQUENCE [LARGE SCALE GENOMIC DNA]</scope>
    <source>
        <strain evidence="5 6">NBRC 108638</strain>
    </source>
</reference>
<evidence type="ECO:0000313" key="5">
    <source>
        <dbReference type="EMBL" id="GFJ94378.1"/>
    </source>
</evidence>
<dbReference type="InterPro" id="IPR018060">
    <property type="entry name" value="HTH_AraC"/>
</dbReference>
<evidence type="ECO:0000313" key="6">
    <source>
        <dbReference type="Proteomes" id="UP000482960"/>
    </source>
</evidence>
<dbReference type="InterPro" id="IPR009057">
    <property type="entry name" value="Homeodomain-like_sf"/>
</dbReference>
<dbReference type="PANTHER" id="PTHR46796">
    <property type="entry name" value="HTH-TYPE TRANSCRIPTIONAL ACTIVATOR RHAS-RELATED"/>
    <property type="match status" value="1"/>
</dbReference>
<accession>A0A6V8LHI1</accession>
<dbReference type="PROSITE" id="PS01124">
    <property type="entry name" value="HTH_ARAC_FAMILY_2"/>
    <property type="match status" value="1"/>
</dbReference>
<feature type="domain" description="HTH araC/xylS-type" evidence="4">
    <location>
        <begin position="86"/>
        <end position="187"/>
    </location>
</feature>
<keyword evidence="3" id="KW-0804">Transcription</keyword>
<proteinExistence type="predicted"/>
<organism evidence="5 6">
    <name type="scientific">Phytohabitans rumicis</name>
    <dbReference type="NCBI Taxonomy" id="1076125"/>
    <lineage>
        <taxon>Bacteria</taxon>
        <taxon>Bacillati</taxon>
        <taxon>Actinomycetota</taxon>
        <taxon>Actinomycetes</taxon>
        <taxon>Micromonosporales</taxon>
        <taxon>Micromonosporaceae</taxon>
    </lineage>
</organism>
<name>A0A6V8LHI1_9ACTN</name>